<evidence type="ECO:0000259" key="4">
    <source>
        <dbReference type="Pfam" id="PF03178"/>
    </source>
</evidence>
<sequence>MKIVSTFHPSSSVLSSVKCRLGTRDIEHLVVAKLSRLDVYSVRSHGLQHECGVEVWGKICAVRAIPLSSYEPRSNLAKGASTQLIVQKSLSLFERLPRVAEFFTDFLVHPSGKLAIVSCYAGKLKIIPLKAGKIQDEFDVSLPEINILSLAFLPTSDDEYTLGILHLDSQCRVQLLARDIDVDGLEFSPDPSTLFQPTRIEESVVNFPETTVPQLISVPPDNAAASDDAFPGGVMVVGGRQILLFELASKESQEKQRGKQKRLDAKKKSTDPAEVAKARAKERERGERRRNPKFSLDWPWSSVSAWCDAGISSRILIGDSFGRLSMLSLDNINEFGMILIPLGETSPPTTMTYLTHQTFYLGSHLGDSQLLQLSQTPNSQNSPPALTMPVEIRTVSPGSLMTKSSTKGKGRAILQDDDMDIDGDIDCSKGRIVEPDGSFIKVLENFKNIAPIMDAILVDVDGSGQNQIVTCSGGANTGSINIVRNGAEFQELGFVGGLTGVNRIWAVRETYEDSFDTRILMSTVNETHIFQIVDSETGVKFKRLDVGPMSGLISNQSTLAFSNFLQRQNGAYVKSSPLVVQVVPTGAFLLDWDSPLNIYVERDSWDVKNAPQSHNKPVEIVAASVNGSQVALALSGGNIIVLCIEYDASKFKELIKHSAKSEISAVSFIPLNPQKPFSMNVVVSYWSSNIIELFTIEKGTLTSSNETRTPPLPAVVRSILLYNFGSDTSSKGSDYQPYLLAGLGDGSVVSFTLKDGSLKDQKILSLGHAPVTLTPCVVDGKKSVFAAGNRATVFFCDKNRLVNSAVVLKEIAAGCKLNTRLFPSSIILATPTGLSIGSVRNLNKIHIRSTFLGLDNPRQITHEPLLKAFGVACSRTEPTRVESLEIFGSSFYLLDDTSLTRLGQYKCNPNEEIISVVSFTGHLEAQQRPFFCLGTIVHDDEDKEPTQGRLLILSAYTSPVPTQNSTVELSLLTSTEVNGCVYALKVVKGKIIAAINSSVRGYPPRCLNDFIFWEFQIQLFDFDISSDETDSPTFSIKKLADWNHNYMVTSLGSFEDRVVAGDQISSVTLLKATDSSLVSEAKDYGPLYPLAVEALDASNVIASNDTLNIVVFELSKNLRGAALERVGYFHVADMVSKFLRGSLVSTDRMKGSEFSPEMGFFTTSGRIGVISNVEDKDLPLHLTDLERNLAAFTRGVGGKNHTRFRAPKNTRGTSDSDGAAYGFLDGDFLETFINLQTSPDLLKNVMAGGNVAEKLKLPKEDFLKVLEKLQNLH</sequence>
<feature type="compositionally biased region" description="Basic and acidic residues" evidence="3">
    <location>
        <begin position="253"/>
        <end position="289"/>
    </location>
</feature>
<protein>
    <recommendedName>
        <fullName evidence="9">DNA damage-binding protein 1</fullName>
    </recommendedName>
</protein>
<accession>A0A0C2YQL3</accession>
<evidence type="ECO:0000256" key="3">
    <source>
        <dbReference type="SAM" id="MobiDB-lite"/>
    </source>
</evidence>
<dbReference type="EMBL" id="KN831776">
    <property type="protein sequence ID" value="KIM43302.1"/>
    <property type="molecule type" value="Genomic_DNA"/>
</dbReference>
<dbReference type="Pfam" id="PF03178">
    <property type="entry name" value="CPSF_A"/>
    <property type="match status" value="2"/>
</dbReference>
<dbReference type="InterPro" id="IPR004871">
    <property type="entry name" value="RSE1/DDB1/CPSF1_C"/>
</dbReference>
<dbReference type="InterPro" id="IPR018846">
    <property type="entry name" value="Beta-prop_RSE1/DDB1/CPSF1_1st"/>
</dbReference>
<dbReference type="Gene3D" id="1.10.150.910">
    <property type="match status" value="1"/>
</dbReference>
<evidence type="ECO:0000313" key="8">
    <source>
        <dbReference type="Proteomes" id="UP000053424"/>
    </source>
</evidence>
<evidence type="ECO:0008006" key="9">
    <source>
        <dbReference type="Google" id="ProtNLM"/>
    </source>
</evidence>
<dbReference type="AlphaFoldDB" id="A0A0C2YQL3"/>
<dbReference type="STRING" id="686832.A0A0C2YQL3"/>
<dbReference type="OrthoDB" id="433457at2759"/>
<keyword evidence="8" id="KW-1185">Reference proteome</keyword>
<feature type="domain" description="RSE1/DDB1/CPSF1 C-terminal" evidence="4">
    <location>
        <begin position="1038"/>
        <end position="1233"/>
    </location>
</feature>
<reference evidence="8" key="2">
    <citation type="submission" date="2015-01" db="EMBL/GenBank/DDBJ databases">
        <title>Evolutionary Origins and Diversification of the Mycorrhizal Mutualists.</title>
        <authorList>
            <consortium name="DOE Joint Genome Institute"/>
            <consortium name="Mycorrhizal Genomics Consortium"/>
            <person name="Kohler A."/>
            <person name="Kuo A."/>
            <person name="Nagy L.G."/>
            <person name="Floudas D."/>
            <person name="Copeland A."/>
            <person name="Barry K.W."/>
            <person name="Cichocki N."/>
            <person name="Veneault-Fourrey C."/>
            <person name="LaButti K."/>
            <person name="Lindquist E.A."/>
            <person name="Lipzen A."/>
            <person name="Lundell T."/>
            <person name="Morin E."/>
            <person name="Murat C."/>
            <person name="Riley R."/>
            <person name="Ohm R."/>
            <person name="Sun H."/>
            <person name="Tunlid A."/>
            <person name="Henrissat B."/>
            <person name="Grigoriev I.V."/>
            <person name="Hibbett D.S."/>
            <person name="Martin F."/>
        </authorList>
    </citation>
    <scope>NUCLEOTIDE SEQUENCE [LARGE SCALE GENOMIC DNA]</scope>
    <source>
        <strain evidence="8">h7</strain>
    </source>
</reference>
<feature type="domain" description="RSE1/DDB1/CPSF1 second beta-propeller" evidence="6">
    <location>
        <begin position="498"/>
        <end position="838"/>
    </location>
</feature>
<feature type="domain" description="RSE1/DDB1/CPSF1 first beta-propeller" evidence="5">
    <location>
        <begin position="101"/>
        <end position="381"/>
    </location>
</feature>
<dbReference type="InterPro" id="IPR015943">
    <property type="entry name" value="WD40/YVTN_repeat-like_dom_sf"/>
</dbReference>
<proteinExistence type="predicted"/>
<dbReference type="GO" id="GO:0003676">
    <property type="term" value="F:nucleic acid binding"/>
    <property type="evidence" value="ECO:0007669"/>
    <property type="project" value="InterPro"/>
</dbReference>
<dbReference type="Gene3D" id="2.130.10.10">
    <property type="entry name" value="YVTN repeat-like/Quinoprotein amine dehydrogenase"/>
    <property type="match status" value="3"/>
</dbReference>
<evidence type="ECO:0000256" key="2">
    <source>
        <dbReference type="ARBA" id="ARBA00023242"/>
    </source>
</evidence>
<dbReference type="Pfam" id="PF10433">
    <property type="entry name" value="Beta-prop_RSE1_1st"/>
    <property type="match status" value="1"/>
</dbReference>
<evidence type="ECO:0000259" key="5">
    <source>
        <dbReference type="Pfam" id="PF10433"/>
    </source>
</evidence>
<feature type="region of interest" description="Disordered" evidence="3">
    <location>
        <begin position="253"/>
        <end position="292"/>
    </location>
</feature>
<dbReference type="InterPro" id="IPR058543">
    <property type="entry name" value="Beta-prop_RSE1/DDB1/CPSF1_2nd"/>
</dbReference>
<evidence type="ECO:0000313" key="7">
    <source>
        <dbReference type="EMBL" id="KIM43302.1"/>
    </source>
</evidence>
<organism evidence="7 8">
    <name type="scientific">Hebeloma cylindrosporum</name>
    <dbReference type="NCBI Taxonomy" id="76867"/>
    <lineage>
        <taxon>Eukaryota</taxon>
        <taxon>Fungi</taxon>
        <taxon>Dikarya</taxon>
        <taxon>Basidiomycota</taxon>
        <taxon>Agaricomycotina</taxon>
        <taxon>Agaricomycetes</taxon>
        <taxon>Agaricomycetidae</taxon>
        <taxon>Agaricales</taxon>
        <taxon>Agaricineae</taxon>
        <taxon>Hymenogastraceae</taxon>
        <taxon>Hebeloma</taxon>
    </lineage>
</organism>
<evidence type="ECO:0000259" key="6">
    <source>
        <dbReference type="Pfam" id="PF23726"/>
    </source>
</evidence>
<gene>
    <name evidence="7" type="ORF">M413DRAFT_444121</name>
</gene>
<dbReference type="GO" id="GO:0005634">
    <property type="term" value="C:nucleus"/>
    <property type="evidence" value="ECO:0007669"/>
    <property type="project" value="UniProtKB-SubCell"/>
</dbReference>
<comment type="subcellular location">
    <subcellularLocation>
        <location evidence="1">Nucleus</location>
    </subcellularLocation>
</comment>
<evidence type="ECO:0000256" key="1">
    <source>
        <dbReference type="ARBA" id="ARBA00004123"/>
    </source>
</evidence>
<dbReference type="InterPro" id="IPR050358">
    <property type="entry name" value="RSE1/DDB1/CFT1"/>
</dbReference>
<keyword evidence="2" id="KW-0539">Nucleus</keyword>
<dbReference type="InterPro" id="IPR036322">
    <property type="entry name" value="WD40_repeat_dom_sf"/>
</dbReference>
<dbReference type="Proteomes" id="UP000053424">
    <property type="component" value="Unassembled WGS sequence"/>
</dbReference>
<name>A0A0C2YQL3_HEBCY</name>
<dbReference type="HOGENOM" id="CLU_002893_0_0_1"/>
<dbReference type="Pfam" id="PF23726">
    <property type="entry name" value="Beta-prop_RSE1_2nd"/>
    <property type="match status" value="1"/>
</dbReference>
<dbReference type="SUPFAM" id="SSF50978">
    <property type="entry name" value="WD40 repeat-like"/>
    <property type="match status" value="1"/>
</dbReference>
<dbReference type="PANTHER" id="PTHR10644">
    <property type="entry name" value="DNA REPAIR/RNA PROCESSING CPSF FAMILY"/>
    <property type="match status" value="1"/>
</dbReference>
<feature type="domain" description="RSE1/DDB1/CPSF1 C-terminal" evidence="4">
    <location>
        <begin position="889"/>
        <end position="1000"/>
    </location>
</feature>
<reference evidence="7 8" key="1">
    <citation type="submission" date="2014-04" db="EMBL/GenBank/DDBJ databases">
        <authorList>
            <consortium name="DOE Joint Genome Institute"/>
            <person name="Kuo A."/>
            <person name="Gay G."/>
            <person name="Dore J."/>
            <person name="Kohler A."/>
            <person name="Nagy L.G."/>
            <person name="Floudas D."/>
            <person name="Copeland A."/>
            <person name="Barry K.W."/>
            <person name="Cichocki N."/>
            <person name="Veneault-Fourrey C."/>
            <person name="LaButti K."/>
            <person name="Lindquist E.A."/>
            <person name="Lipzen A."/>
            <person name="Lundell T."/>
            <person name="Morin E."/>
            <person name="Murat C."/>
            <person name="Sun H."/>
            <person name="Tunlid A."/>
            <person name="Henrissat B."/>
            <person name="Grigoriev I.V."/>
            <person name="Hibbett D.S."/>
            <person name="Martin F."/>
            <person name="Nordberg H.P."/>
            <person name="Cantor M.N."/>
            <person name="Hua S.X."/>
        </authorList>
    </citation>
    <scope>NUCLEOTIDE SEQUENCE [LARGE SCALE GENOMIC DNA]</scope>
    <source>
        <strain evidence="8">h7</strain>
    </source>
</reference>